<dbReference type="RefSeq" id="WP_328984649.1">
    <property type="nucleotide sequence ID" value="NZ_CP121472.1"/>
</dbReference>
<organism evidence="1 2">
    <name type="scientific">Thiorhodovibrio winogradskyi</name>
    <dbReference type="NCBI Taxonomy" id="77007"/>
    <lineage>
        <taxon>Bacteria</taxon>
        <taxon>Pseudomonadati</taxon>
        <taxon>Pseudomonadota</taxon>
        <taxon>Gammaproteobacteria</taxon>
        <taxon>Chromatiales</taxon>
        <taxon>Chromatiaceae</taxon>
        <taxon>Thiorhodovibrio</taxon>
    </lineage>
</organism>
<protein>
    <submittedName>
        <fullName evidence="1">Uncharacterized protein</fullName>
    </submittedName>
</protein>
<keyword evidence="2" id="KW-1185">Reference proteome</keyword>
<dbReference type="EMBL" id="CP121472">
    <property type="protein sequence ID" value="WPL18910.1"/>
    <property type="molecule type" value="Genomic_DNA"/>
</dbReference>
<name>A0ABZ0SH09_9GAMM</name>
<accession>A0ABZ0SH09</accession>
<proteinExistence type="predicted"/>
<sequence length="74" mass="8209">MAFHEGLELRDGRVELFDDLGGGFDQPDFARAAGVFAFEPRDGFIDGFLLGAEVENLPLGSRCWYSTRLVLEKA</sequence>
<dbReference type="Proteomes" id="UP001432180">
    <property type="component" value="Chromosome"/>
</dbReference>
<evidence type="ECO:0000313" key="1">
    <source>
        <dbReference type="EMBL" id="WPL18910.1"/>
    </source>
</evidence>
<reference evidence="1 2" key="1">
    <citation type="journal article" date="2023" name="Microorganisms">
        <title>Thiorhodovibrio frisius and Trv. litoralis spp. nov., Two Novel Members from a Clade of Fastidious Purple Sulfur Bacteria That Exhibit Unique Red-Shifted Light-Harvesting Capabilities.</title>
        <authorList>
            <person name="Methner A."/>
            <person name="Kuzyk S.B."/>
            <person name="Petersen J."/>
            <person name="Bauer S."/>
            <person name="Brinkmann H."/>
            <person name="Sichau K."/>
            <person name="Wanner G."/>
            <person name="Wolf J."/>
            <person name="Neumann-Schaal M."/>
            <person name="Henke P."/>
            <person name="Tank M."/>
            <person name="Sproer C."/>
            <person name="Bunk B."/>
            <person name="Overmann J."/>
        </authorList>
    </citation>
    <scope>NUCLEOTIDE SEQUENCE [LARGE SCALE GENOMIC DNA]</scope>
    <source>
        <strain evidence="1 2">DSM 6702</strain>
    </source>
</reference>
<gene>
    <name evidence="1" type="ORF">Thiowin_04005</name>
</gene>
<evidence type="ECO:0000313" key="2">
    <source>
        <dbReference type="Proteomes" id="UP001432180"/>
    </source>
</evidence>